<evidence type="ECO:0000256" key="2">
    <source>
        <dbReference type="ARBA" id="ARBA00007821"/>
    </source>
</evidence>
<feature type="transmembrane region" description="Helical" evidence="11">
    <location>
        <begin position="548"/>
        <end position="568"/>
    </location>
</feature>
<feature type="compositionally biased region" description="Polar residues" evidence="10">
    <location>
        <begin position="159"/>
        <end position="168"/>
    </location>
</feature>
<dbReference type="Pfam" id="PF12166">
    <property type="entry name" value="Piezo_cap"/>
    <property type="match status" value="1"/>
</dbReference>
<feature type="transmembrane region" description="Helical" evidence="11">
    <location>
        <begin position="613"/>
        <end position="629"/>
    </location>
</feature>
<feature type="compositionally biased region" description="Low complexity" evidence="10">
    <location>
        <begin position="1926"/>
        <end position="1939"/>
    </location>
</feature>
<dbReference type="InterPro" id="IPR056768">
    <property type="entry name" value="THU_Piezo"/>
</dbReference>
<evidence type="ECO:0000259" key="15">
    <source>
        <dbReference type="Pfam" id="PF24871"/>
    </source>
</evidence>
<feature type="transmembrane region" description="Helical" evidence="11">
    <location>
        <begin position="2327"/>
        <end position="2348"/>
    </location>
</feature>
<evidence type="ECO:0000313" key="17">
    <source>
        <dbReference type="Proteomes" id="UP000515162"/>
    </source>
</evidence>
<evidence type="ECO:0000256" key="8">
    <source>
        <dbReference type="ARBA" id="ARBA00023136"/>
    </source>
</evidence>
<feature type="transmembrane region" description="Helical" evidence="11">
    <location>
        <begin position="403"/>
        <end position="421"/>
    </location>
</feature>
<feature type="transmembrane region" description="Helical" evidence="11">
    <location>
        <begin position="2083"/>
        <end position="2108"/>
    </location>
</feature>
<feature type="transmembrane region" description="Helical" evidence="11">
    <location>
        <begin position="427"/>
        <end position="449"/>
    </location>
</feature>
<dbReference type="InterPro" id="IPR027272">
    <property type="entry name" value="Piezo"/>
</dbReference>
<feature type="transmembrane region" description="Helical" evidence="11">
    <location>
        <begin position="2120"/>
        <end position="2144"/>
    </location>
</feature>
<evidence type="ECO:0000256" key="10">
    <source>
        <dbReference type="SAM" id="MobiDB-lite"/>
    </source>
</evidence>
<keyword evidence="6 11" id="KW-1133">Transmembrane helix</keyword>
<evidence type="ECO:0000313" key="18">
    <source>
        <dbReference type="RefSeq" id="XP_033159846.1"/>
    </source>
</evidence>
<feature type="transmembrane region" description="Helical" evidence="11">
    <location>
        <begin position="588"/>
        <end position="606"/>
    </location>
</feature>
<feature type="transmembrane region" description="Helical" evidence="11">
    <location>
        <begin position="1022"/>
        <end position="1044"/>
    </location>
</feature>
<keyword evidence="8 11" id="KW-0472">Membrane</keyword>
<feature type="transmembrane region" description="Helical" evidence="11">
    <location>
        <begin position="2500"/>
        <end position="2523"/>
    </location>
</feature>
<name>A0A6P8K9P6_DROMA</name>
<feature type="region of interest" description="Disordered" evidence="10">
    <location>
        <begin position="1357"/>
        <end position="1380"/>
    </location>
</feature>
<dbReference type="InterPro" id="IPR031805">
    <property type="entry name" value="Piezo_TM25-28"/>
</dbReference>
<gene>
    <name evidence="18" type="primary">LOC117140481</name>
</gene>
<feature type="compositionally biased region" description="Basic and acidic residues" evidence="10">
    <location>
        <begin position="1802"/>
        <end position="1816"/>
    </location>
</feature>
<feature type="transmembrane region" description="Helical" evidence="11">
    <location>
        <begin position="816"/>
        <end position="841"/>
    </location>
</feature>
<feature type="transmembrane region" description="Helical" evidence="11">
    <location>
        <begin position="325"/>
        <end position="346"/>
    </location>
</feature>
<organism evidence="17 18">
    <name type="scientific">Drosophila mauritiana</name>
    <name type="common">Fruit fly</name>
    <dbReference type="NCBI Taxonomy" id="7226"/>
    <lineage>
        <taxon>Eukaryota</taxon>
        <taxon>Metazoa</taxon>
        <taxon>Ecdysozoa</taxon>
        <taxon>Arthropoda</taxon>
        <taxon>Hexapoda</taxon>
        <taxon>Insecta</taxon>
        <taxon>Pterygota</taxon>
        <taxon>Neoptera</taxon>
        <taxon>Endopterygota</taxon>
        <taxon>Diptera</taxon>
        <taxon>Brachycera</taxon>
        <taxon>Muscomorpha</taxon>
        <taxon>Ephydroidea</taxon>
        <taxon>Drosophilidae</taxon>
        <taxon>Drosophila</taxon>
        <taxon>Sophophora</taxon>
    </lineage>
</organism>
<evidence type="ECO:0000259" key="16">
    <source>
        <dbReference type="Pfam" id="PF24874"/>
    </source>
</evidence>
<evidence type="ECO:0000256" key="11">
    <source>
        <dbReference type="SAM" id="Phobius"/>
    </source>
</evidence>
<feature type="transmembrane region" description="Helical" evidence="11">
    <location>
        <begin position="999"/>
        <end position="1015"/>
    </location>
</feature>
<feature type="transmembrane region" description="Helical" evidence="11">
    <location>
        <begin position="12"/>
        <end position="39"/>
    </location>
</feature>
<feature type="compositionally biased region" description="Low complexity" evidence="10">
    <location>
        <begin position="1415"/>
        <end position="1430"/>
    </location>
</feature>
<evidence type="ECO:0000259" key="12">
    <source>
        <dbReference type="Pfam" id="PF12166"/>
    </source>
</evidence>
<protein>
    <submittedName>
        <fullName evidence="18">Piezo-type mechanosensitive ion channel component isoform X7</fullName>
    </submittedName>
</protein>
<feature type="domain" description="Piezo THU9 and anchor" evidence="16">
    <location>
        <begin position="2283"/>
        <end position="2522"/>
    </location>
</feature>
<dbReference type="Pfam" id="PF24874">
    <property type="entry name" value="Piezo_THU9_anchor"/>
    <property type="match status" value="1"/>
</dbReference>
<evidence type="ECO:0000256" key="6">
    <source>
        <dbReference type="ARBA" id="ARBA00022989"/>
    </source>
</evidence>
<dbReference type="GO" id="GO:0005886">
    <property type="term" value="C:plasma membrane"/>
    <property type="evidence" value="ECO:0007669"/>
    <property type="project" value="UniProtKB-SubCell"/>
</dbReference>
<keyword evidence="9" id="KW-0407">Ion channel</keyword>
<dbReference type="InterPro" id="IPR056770">
    <property type="entry name" value="Piezo_THU9_anchor"/>
</dbReference>
<feature type="transmembrane region" description="Helical" evidence="11">
    <location>
        <begin position="1207"/>
        <end position="1231"/>
    </location>
</feature>
<feature type="domain" description="Piezo transmembrane helical unit" evidence="14">
    <location>
        <begin position="2076"/>
        <end position="2194"/>
    </location>
</feature>
<feature type="region of interest" description="Disordered" evidence="10">
    <location>
        <begin position="1746"/>
        <end position="1828"/>
    </location>
</feature>
<feature type="compositionally biased region" description="Low complexity" evidence="10">
    <location>
        <begin position="1626"/>
        <end position="1640"/>
    </location>
</feature>
<dbReference type="GO" id="GO:0008381">
    <property type="term" value="F:mechanosensitive monoatomic ion channel activity"/>
    <property type="evidence" value="ECO:0007669"/>
    <property type="project" value="InterPro"/>
</dbReference>
<feature type="compositionally biased region" description="Basic and acidic residues" evidence="10">
    <location>
        <begin position="1362"/>
        <end position="1380"/>
    </location>
</feature>
<feature type="transmembrane region" description="Helical" evidence="11">
    <location>
        <begin position="1174"/>
        <end position="1195"/>
    </location>
</feature>
<evidence type="ECO:0000256" key="4">
    <source>
        <dbReference type="ARBA" id="ARBA00022475"/>
    </source>
</evidence>
<feature type="region of interest" description="Disordered" evidence="10">
    <location>
        <begin position="1557"/>
        <end position="1581"/>
    </location>
</feature>
<dbReference type="Pfam" id="PF23188">
    <property type="entry name" value="THU_Piezo1"/>
    <property type="match status" value="1"/>
</dbReference>
<keyword evidence="7" id="KW-0406">Ion transport</keyword>
<feature type="transmembrane region" description="Helical" evidence="11">
    <location>
        <begin position="518"/>
        <end position="536"/>
    </location>
</feature>
<feature type="transmembrane region" description="Helical" evidence="11">
    <location>
        <begin position="914"/>
        <end position="932"/>
    </location>
</feature>
<feature type="transmembrane region" description="Helical" evidence="11">
    <location>
        <begin position="971"/>
        <end position="993"/>
    </location>
</feature>
<feature type="transmembrane region" description="Helical" evidence="11">
    <location>
        <begin position="853"/>
        <end position="872"/>
    </location>
</feature>
<evidence type="ECO:0000259" key="13">
    <source>
        <dbReference type="Pfam" id="PF15917"/>
    </source>
</evidence>
<dbReference type="Proteomes" id="UP000515162">
    <property type="component" value="Chromosome 2L"/>
</dbReference>
<feature type="transmembrane region" description="Helical" evidence="11">
    <location>
        <begin position="2782"/>
        <end position="2805"/>
    </location>
</feature>
<feature type="transmembrane region" description="Helical" evidence="11">
    <location>
        <begin position="461"/>
        <end position="479"/>
    </location>
</feature>
<feature type="transmembrane region" description="Helical" evidence="11">
    <location>
        <begin position="2360"/>
        <end position="2379"/>
    </location>
</feature>
<evidence type="ECO:0000256" key="7">
    <source>
        <dbReference type="ARBA" id="ARBA00023065"/>
    </source>
</evidence>
<proteinExistence type="inferred from homology"/>
<evidence type="ECO:0000256" key="5">
    <source>
        <dbReference type="ARBA" id="ARBA00022692"/>
    </source>
</evidence>
<keyword evidence="3" id="KW-0813">Transport</keyword>
<feature type="transmembrane region" description="Helical" evidence="11">
    <location>
        <begin position="204"/>
        <end position="227"/>
    </location>
</feature>
<evidence type="ECO:0000259" key="14">
    <source>
        <dbReference type="Pfam" id="PF23188"/>
    </source>
</evidence>
<feature type="transmembrane region" description="Helical" evidence="11">
    <location>
        <begin position="1072"/>
        <end position="1091"/>
    </location>
</feature>
<feature type="transmembrane region" description="Helical" evidence="11">
    <location>
        <begin position="233"/>
        <end position="250"/>
    </location>
</feature>
<feature type="region of interest" description="Disordered" evidence="10">
    <location>
        <begin position="2204"/>
        <end position="2226"/>
    </location>
</feature>
<comment type="subcellular location">
    <subcellularLocation>
        <location evidence="1">Cell membrane</location>
        <topology evidence="1">Multi-pass membrane protein</topology>
    </subcellularLocation>
</comment>
<feature type="transmembrane region" description="Helical" evidence="11">
    <location>
        <begin position="257"/>
        <end position="278"/>
    </location>
</feature>
<feature type="transmembrane region" description="Helical" evidence="11">
    <location>
        <begin position="2285"/>
        <end position="2307"/>
    </location>
</feature>
<feature type="compositionally biased region" description="Polar residues" evidence="10">
    <location>
        <begin position="1570"/>
        <end position="1581"/>
    </location>
</feature>
<feature type="compositionally biased region" description="Low complexity" evidence="10">
    <location>
        <begin position="1771"/>
        <end position="1782"/>
    </location>
</feature>
<feature type="domain" description="Piezo TM25-28" evidence="13">
    <location>
        <begin position="1132"/>
        <end position="1377"/>
    </location>
</feature>
<evidence type="ECO:0000256" key="9">
    <source>
        <dbReference type="ARBA" id="ARBA00023303"/>
    </source>
</evidence>
<keyword evidence="5 11" id="KW-0812">Transmembrane</keyword>
<dbReference type="PANTHER" id="PTHR47049:SF2">
    <property type="entry name" value="PIEZO-TYPE MECHANOSENSITIVE ION CHANNEL HOMOLOG"/>
    <property type="match status" value="1"/>
</dbReference>
<reference evidence="18" key="1">
    <citation type="submission" date="2025-08" db="UniProtKB">
        <authorList>
            <consortium name="RefSeq"/>
        </authorList>
    </citation>
    <scope>IDENTIFICATION</scope>
    <source>
        <strain evidence="18">Mau12</strain>
        <tissue evidence="18">Whole Body</tissue>
    </source>
</reference>
<feature type="transmembrane region" description="Helical" evidence="11">
    <location>
        <begin position="694"/>
        <end position="714"/>
    </location>
</feature>
<dbReference type="Pfam" id="PF24871">
    <property type="entry name" value="Piezo_TM1-24"/>
    <property type="match status" value="1"/>
</dbReference>
<sequence>MVFSYACMVLQRIVVPAVLVLAALMRPVGISFVYLLMFFVSPFVPLATRRNFKGSVTAFFIILLTLSTLVLLGHITLQILAVSLTLPIYNCSFSERLLRHIGFVSFIDLQPFAIIEWLVPEVLVFATSLGSYLTVKRVASQPVGAEQLENGEVVDGQAENAQTSSQPSGADANGGDVQQATVTTPLQQQQQQLRKRVSMISQHIHFEGLVKISPLFCLATLFFAAVLRPSVPGGFYFLIFLLAGTYWATCQTLQRGFALLLRCVMVVLVLHSLSIVSYQTPWMQSHLNHTTLTARLIGLEPLIESYCSPDIRVFLYNNKLSLDSYLNPFALFFAYFALALTTKHLIKPRLVRQSTRKARTPQPLESGSSVTPSVTQRGNDIQLDSMEQRSEQENTTTSILDQISYGFVSVGGFIYQNSYIFTNILMMAWSIVYHSWLTFVLLLWANVLWMIPNQRKAMMRSSPFIVLYAEALLIAQYIYGMDLNNEELPTSVPTAGINLQQIGFERPIENQMRPCVPLIVKTAFVLMFWVTSRQFFKEKRDRRRDSTLADIIAPLQITVGSAGSSYLINDGKKTSKFLKKAGDVIKNLLVRLWIWLLVLVIFLCAITGENMTGFRICYMALFLFFLLVFQSSSKAWVKIMYGFWLFLIFYAMSILILIYTYQFDKFDKYWSDYLNVSATLQKDIGLKRYQTKDLFLHLVSPTIIVILTVIQVHYFHKRFIASLQQQPLAGGSAQQKPTETTALESAPSKRRGSAGSLRRSQGPSAEAAPGATTDFETSVRDLVRISFRKIKNKSEYIFKNFKDVFWRFLELHIMKAVYIAAFVCSVSEVCVLHIIFVGFCVLGATSRKAVQVVISRLISFIVTVIVLSKMIYQIEYLSHSQHNVVCSDNRTANNAEWIGLTKADKVTGGLMSLLRTYIIYMVIVTMHAVISLRQLQMRVKIGALNAPPTKLLFPNIIRADAEKDLVGLVKYLLNFGFYKFGIEISLIALVSTITYRQDIVAVVYALWLVVLLLLRRSQCAKIWGVFQAFFAISILTQYIVLVGLPPSSCLVFPWDEGPFGEGIQRWTMLPGALHFNHVPKLIFDFIVLVILNRQKSIFCIEQRYASNDDYPGGSNRSVIADIAQLGRVPFDNPTHDFCSYIRNYSDILKNGVLCGFYWFTLAVVFLAGTNIADLLALGYLIGAFIFLWQGSDFYLRPIHTIIFRWKWLLAFNVANILIKTSFQMAGCLFMTQLTKDCCWLVHMLGITCTSNVLTEQIMLPDEAELALKPGECPKITHQVVLLWDTICFAFIIFQLRIFKSHYFCHIITDTKANNILASRGADIIESLRHKQIAHRHDHEKQVLHKIKRKMERIRATQQKMLRPLDKQTHFDGRRTPSEHAMSDVAPLAHNSSFTSCQGSGYLTPDEHSSATSGTSSPARASILSSSGGSVESVDSADAAVIIEPEINVMPCEEITDYVDVQSVSEEETTVAMPKKHLGSQSKECVFKSPEPSKPTTPSTDALSTLLTEGFLEPKRISLGLAPNELSPPVGMQCLAPPLAAYATAMASSAASSVLSSNLTPNLRREHRRQSSTNAAVSWNETVSIKRSPMKKQMSADKEEVVTMRHKSLHRRHQSMGNASYSLDEASQSQSQRKRLSSNLSGARDEAALRSAQRPHSWGPVGTSSYMESLMCAFYEPALLHGPSTRAGDYYMFEEMDDKFELDLIHDEIDFLEEENITESEMKMQRRKTLYDLLPASGLTRYIYLNPQKSKDAPPGEFPSTSKGISKERDAATASSSASPAPTRDVGDLPVIPPPSTGLGREQTSKETSDSKSKMEVDSGEVTAKDSDEDFDTNPIIRLLEGFLVTLTIRLNRFSRNYRFVNRILAGEKKTLKESSSLNRLGLSSAAAMFHFLKSNLESDESDPPASSSTPRRVVIAPPNANEHSDPTSTTLNTNTTTTPLSPPEPLQPTTTSTPQQQHQHIRAAEEIIELPVDTVDGVAHRKQSINSSPPAKGTMLSRKSDCGLPEIRIKAPSVERGAHYYHNHHSGGGSGSLSKHWSYEQVDSAGEFNLEEENFAQRDHHIIVEVLISSWYALLANTDLICYIVVFINQVVNASLISLPLPIMVFLWGTLSLPRPTKTFWVTLIAYTQAIVLIKCIFQFKLIWSNYHQLPNQPLTPAKIFGVENKAHYAIYDLILLLVLFLHRYLLKSQGLWKSGYKDTDNQFTKPTASIDERDDSDNLSQPDSRQLNDDAAQKLSLQVSQASLPGSPEFSKTGINQLERTKYTSSLYKFFFSLVHKSRLATDVYALMFLCDFVNFFVLLFGFTAFGTQQTESDEGVQTYLAENKVPIPFLIMLLVQFLLIVIDRALYLRKALVNKIIFHFFSVIGIHIWMFFVVPAVTERTFNSLAPPIIFYVIKCFYMLLSSYQIKSGYPKRILGNFFTKGFSMVNMIAFKVYMQIPFLYELRTILDWVCIDSTMTIFDWLKMEDIFSNIYLIRCTRQSETDFPAMRAQKKASLSKLIMGGTVVLLIVICIWGPLCLFALGNAVGTSNVPFHVSLSIRIGPYDPIYTTNNYDSIFEINPEMYSQMTNAYIKEKQALTFIAGYDATDVAAVRLAGNSPSLWNIAPPDRQRLLNDLRNNHTLKARFSYSLTRKAPAKGLKENVGDEHAISLDESFEGRAALIHMLSETHDVEPIHSNGTTNGTTPEVEEVVVIPGMIPKFIKVLNSGDAAVVSVLSPKHYDYRPLVIKMHRDNETNGLWWEIRDYCNDTFYNETLSKFAYSNCTSGIVMYTFNDKKFPSTFSFLTAGGIIGLYTTFVLLASRFMKSFIGGQNRKIMFEDLPYVDRVLQLCLDIYLVREALEFALEEDLFAKLLFLYRSPETLIKWTRPKEEYVDDDGDTDSIPSRMSVRRPEQLQPQQPQ</sequence>
<feature type="domain" description="Piezo TM1-24" evidence="15">
    <location>
        <begin position="26"/>
        <end position="720"/>
    </location>
</feature>
<dbReference type="InterPro" id="IPR031334">
    <property type="entry name" value="Piezo_cap_dom"/>
</dbReference>
<keyword evidence="4" id="KW-1003">Cell membrane</keyword>
<feature type="region of interest" description="Disordered" evidence="10">
    <location>
        <begin position="2872"/>
        <end position="2901"/>
    </location>
</feature>
<feature type="region of interest" description="Disordered" evidence="10">
    <location>
        <begin position="1896"/>
        <end position="1960"/>
    </location>
</feature>
<dbReference type="InterPro" id="IPR056769">
    <property type="entry name" value="Piezo_TM1-24"/>
</dbReference>
<keyword evidence="17" id="KW-1185">Reference proteome</keyword>
<feature type="region of interest" description="Disordered" evidence="10">
    <location>
        <begin position="354"/>
        <end position="376"/>
    </location>
</feature>
<feature type="compositionally biased region" description="Polar residues" evidence="10">
    <location>
        <begin position="363"/>
        <end position="376"/>
    </location>
</feature>
<feature type="region of interest" description="Disordered" evidence="10">
    <location>
        <begin position="731"/>
        <end position="772"/>
    </location>
</feature>
<comment type="similarity">
    <text evidence="2">Belongs to the PIEZO (TC 1.A.75) family.</text>
</comment>
<feature type="domain" description="Piezo non-specific cation channel cap" evidence="12">
    <location>
        <begin position="2559"/>
        <end position="2869"/>
    </location>
</feature>
<dbReference type="RefSeq" id="XP_033159846.1">
    <property type="nucleotide sequence ID" value="XM_033303955.1"/>
</dbReference>
<dbReference type="CTD" id="34112"/>
<dbReference type="Pfam" id="PF15917">
    <property type="entry name" value="Piezo_TM25-28"/>
    <property type="match status" value="1"/>
</dbReference>
<evidence type="ECO:0000256" key="3">
    <source>
        <dbReference type="ARBA" id="ARBA00022448"/>
    </source>
</evidence>
<feature type="compositionally biased region" description="Low complexity" evidence="10">
    <location>
        <begin position="1947"/>
        <end position="1956"/>
    </location>
</feature>
<feature type="transmembrane region" description="Helical" evidence="11">
    <location>
        <begin position="2169"/>
        <end position="2187"/>
    </location>
</feature>
<dbReference type="PANTHER" id="PTHR47049">
    <property type="entry name" value="PIEZO-TYPE MECHANOSENSITIVE ION CHANNEL HOMOLOG"/>
    <property type="match status" value="1"/>
</dbReference>
<feature type="transmembrane region" description="Helical" evidence="11">
    <location>
        <begin position="641"/>
        <end position="661"/>
    </location>
</feature>
<evidence type="ECO:0000256" key="1">
    <source>
        <dbReference type="ARBA" id="ARBA00004651"/>
    </source>
</evidence>
<feature type="compositionally biased region" description="Polar residues" evidence="10">
    <location>
        <begin position="731"/>
        <end position="743"/>
    </location>
</feature>
<feature type="region of interest" description="Disordered" evidence="10">
    <location>
        <begin position="158"/>
        <end position="177"/>
    </location>
</feature>
<feature type="transmembrane region" description="Helical" evidence="11">
    <location>
        <begin position="2391"/>
        <end position="2408"/>
    </location>
</feature>
<feature type="region of interest" description="Disordered" evidence="10">
    <location>
        <begin position="1398"/>
        <end position="1430"/>
    </location>
</feature>
<feature type="transmembrane region" description="Helical" evidence="11">
    <location>
        <begin position="59"/>
        <end position="89"/>
    </location>
</feature>
<accession>A0A6P8K9P6</accession>
<feature type="region of interest" description="Disordered" evidence="10">
    <location>
        <begin position="1606"/>
        <end position="1658"/>
    </location>
</feature>
<dbReference type="GeneID" id="117140481"/>